<dbReference type="Proteomes" id="UP000002277">
    <property type="component" value="Chromosome 18"/>
</dbReference>
<dbReference type="Ensembl" id="ENSPTRT00000090493.1">
    <property type="protein sequence ID" value="ENSPTRP00000072016.1"/>
    <property type="gene ID" value="ENSPTRG00000042672.1"/>
</dbReference>
<sequence>MDQYVSTAPPRFPIAQLGTFKQDSAGMGQILKGNLLQKKAPTTFENEHHIRFFTLLVLFHVMVLLRIHSRIQGVSEDWKRANSIFRNFLRLKSSRNTAEAE</sequence>
<dbReference type="GeneTree" id="ENSGT00940000166968"/>
<dbReference type="KEGG" id="ptr:134806936"/>
<dbReference type="GeneID" id="134806936"/>
<dbReference type="VGNC" id="VGNC:57500">
    <property type="gene designation" value="SMIM21"/>
</dbReference>
<dbReference type="PaxDb" id="9598-ENSPTRP00000049339"/>
<evidence type="ECO:0000313" key="1">
    <source>
        <dbReference type="Ensembl" id="ENSPTRP00000072016.1"/>
    </source>
</evidence>
<evidence type="ECO:0000313" key="3">
    <source>
        <dbReference type="VGNC" id="VGNC:57500"/>
    </source>
</evidence>
<evidence type="ECO:0000313" key="2">
    <source>
        <dbReference type="Proteomes" id="UP000002277"/>
    </source>
</evidence>
<dbReference type="STRING" id="9598.ENSPTRP00000072016"/>
<reference evidence="1" key="2">
    <citation type="submission" date="2025-08" db="UniProtKB">
        <authorList>
            <consortium name="Ensembl"/>
        </authorList>
    </citation>
    <scope>IDENTIFICATION</scope>
</reference>
<gene>
    <name evidence="1 3" type="primary">SMIM21</name>
</gene>
<organism evidence="1 2">
    <name type="scientific">Pan troglodytes</name>
    <name type="common">Chimpanzee</name>
    <dbReference type="NCBI Taxonomy" id="9598"/>
    <lineage>
        <taxon>Eukaryota</taxon>
        <taxon>Metazoa</taxon>
        <taxon>Chordata</taxon>
        <taxon>Craniata</taxon>
        <taxon>Vertebrata</taxon>
        <taxon>Euteleostomi</taxon>
        <taxon>Mammalia</taxon>
        <taxon>Eutheria</taxon>
        <taxon>Euarchontoglires</taxon>
        <taxon>Primates</taxon>
        <taxon>Haplorrhini</taxon>
        <taxon>Catarrhini</taxon>
        <taxon>Hominidae</taxon>
        <taxon>Pan</taxon>
    </lineage>
</organism>
<name>A0A2I3S624_PANTR</name>
<accession>A0A2J8KWQ0</accession>
<dbReference type="Bgee" id="ENSPTRG00000042672">
    <property type="expression patterns" value="Expressed in testis and 5 other cell types or tissues"/>
</dbReference>
<reference evidence="1" key="3">
    <citation type="submission" date="2025-09" db="UniProtKB">
        <authorList>
            <consortium name="Ensembl"/>
        </authorList>
    </citation>
    <scope>IDENTIFICATION</scope>
</reference>
<keyword evidence="2" id="KW-1185">Reference proteome</keyword>
<reference evidence="1 2" key="1">
    <citation type="journal article" date="2005" name="Nature">
        <title>Initial sequence of the chimpanzee genome and comparison with the human genome.</title>
        <authorList>
            <consortium name="Chimpanzee sequencing and analysis consortium"/>
        </authorList>
    </citation>
    <scope>NUCLEOTIDE SEQUENCE [LARGE SCALE GENOMIC DNA]</scope>
</reference>
<dbReference type="EMBL" id="AACZ04062348">
    <property type="status" value="NOT_ANNOTATED_CDS"/>
    <property type="molecule type" value="Genomic_DNA"/>
</dbReference>
<protein>
    <submittedName>
        <fullName evidence="1">Small integral membrane protein 21</fullName>
    </submittedName>
</protein>
<dbReference type="AlphaFoldDB" id="A0A2I3S624"/>
<proteinExistence type="predicted"/>
<dbReference type="RefSeq" id="NP_001420615.1">
    <property type="nucleotide sequence ID" value="NM_001433686.1"/>
</dbReference>
<accession>A0A2I3S624</accession>
<dbReference type="InParanoid" id="A0A2I3S624"/>
<dbReference type="CTD" id="284274"/>